<evidence type="ECO:0000313" key="3">
    <source>
        <dbReference type="EMBL" id="MCP2334472.1"/>
    </source>
</evidence>
<dbReference type="PANTHER" id="PTHR34351:SF1">
    <property type="entry name" value="SLR1927 PROTEIN"/>
    <property type="match status" value="1"/>
</dbReference>
<dbReference type="InterPro" id="IPR002881">
    <property type="entry name" value="DUF58"/>
</dbReference>
<dbReference type="EMBL" id="AUBJ02000001">
    <property type="protein sequence ID" value="MCP2334472.1"/>
    <property type="molecule type" value="Genomic_DNA"/>
</dbReference>
<evidence type="ECO:0000256" key="1">
    <source>
        <dbReference type="SAM" id="MobiDB-lite"/>
    </source>
</evidence>
<name>A0ABT1JQ36_ACTCY</name>
<feature type="region of interest" description="Disordered" evidence="1">
    <location>
        <begin position="171"/>
        <end position="190"/>
    </location>
</feature>
<evidence type="ECO:0000259" key="2">
    <source>
        <dbReference type="Pfam" id="PF01882"/>
    </source>
</evidence>
<sequence length="427" mass="45741">MTALSGLTTRGRCLFAAGTAAALCSVVLDERDLLRVGLFTLLLPLLSALVTRRSRTQVSVERAVSPARVQAGDLARMRLTVRGRGTLGGGTVLLQDTLPYALGERPRFLAPRPVRGQCVVLTYELRPTLRGVHTVGPLAARFTDAFGLAEHDEALGEQLRFVVTPRVEELAGHPAGSGTGRGEEGIARARSGQGLDDVVVRPYRHGDDMRRVHWRSTARRDELMVRVEESPWVGGTTVLVDVRNAAHRGTGPASSLEWAVSFTASVCLHLRSTGKGFRLLTNEGVPLLSEDVLGSRSDAVVLDTLARLAPSRRRELALEADPAEGRDLVAVLGMLSADEAHRLAVRRPPGSRTSAVLLDVRQWAGLGDTMAPSQEPAARVLRAAGWRVVTPLPGEEMVAVWSRLCGRGAEGPPATPTARAVWHGGVG</sequence>
<accession>A0ABT1JQ36</accession>
<dbReference type="Proteomes" id="UP000791080">
    <property type="component" value="Unassembled WGS sequence"/>
</dbReference>
<proteinExistence type="predicted"/>
<reference evidence="3 4" key="2">
    <citation type="submission" date="2022-06" db="EMBL/GenBank/DDBJ databases">
        <title>Genomic Encyclopedia of Type Strains, Phase I: the one thousand microbial genomes (KMG-I) project.</title>
        <authorList>
            <person name="Kyrpides N."/>
        </authorList>
    </citation>
    <scope>NUCLEOTIDE SEQUENCE [LARGE SCALE GENOMIC DNA]</scope>
    <source>
        <strain evidence="3 4">DSM 43889</strain>
    </source>
</reference>
<gene>
    <name evidence="3" type="ORF">G443_004742</name>
</gene>
<dbReference type="Pfam" id="PF01882">
    <property type="entry name" value="DUF58"/>
    <property type="match status" value="1"/>
</dbReference>
<reference evidence="3 4" key="1">
    <citation type="submission" date="2013-07" db="EMBL/GenBank/DDBJ databases">
        <authorList>
            <consortium name="DOE Joint Genome Institute"/>
            <person name="Reeve W."/>
            <person name="Huntemann M."/>
            <person name="Han J."/>
            <person name="Chen A."/>
            <person name="Kyrpides N."/>
            <person name="Mavromatis K."/>
            <person name="Markowitz V."/>
            <person name="Palaniappan K."/>
            <person name="Ivanova N."/>
            <person name="Schaumberg A."/>
            <person name="Pati A."/>
            <person name="Liolios K."/>
            <person name="Nordberg H.P."/>
            <person name="Cantor M.N."/>
            <person name="Hua S.X."/>
            <person name="Woyke T."/>
        </authorList>
    </citation>
    <scope>NUCLEOTIDE SEQUENCE [LARGE SCALE GENOMIC DNA]</scope>
    <source>
        <strain evidence="3 4">DSM 43889</strain>
    </source>
</reference>
<feature type="domain" description="DUF58" evidence="2">
    <location>
        <begin position="200"/>
        <end position="319"/>
    </location>
</feature>
<organism evidence="3 4">
    <name type="scientific">Actinoalloteichus caeruleus DSM 43889</name>
    <dbReference type="NCBI Taxonomy" id="1120930"/>
    <lineage>
        <taxon>Bacteria</taxon>
        <taxon>Bacillati</taxon>
        <taxon>Actinomycetota</taxon>
        <taxon>Actinomycetes</taxon>
        <taxon>Pseudonocardiales</taxon>
        <taxon>Pseudonocardiaceae</taxon>
        <taxon>Actinoalloteichus</taxon>
        <taxon>Actinoalloteichus cyanogriseus</taxon>
    </lineage>
</organism>
<evidence type="ECO:0000313" key="4">
    <source>
        <dbReference type="Proteomes" id="UP000791080"/>
    </source>
</evidence>
<keyword evidence="4" id="KW-1185">Reference proteome</keyword>
<dbReference type="PANTHER" id="PTHR34351">
    <property type="entry name" value="SLR1927 PROTEIN-RELATED"/>
    <property type="match status" value="1"/>
</dbReference>
<comment type="caution">
    <text evidence="3">The sequence shown here is derived from an EMBL/GenBank/DDBJ whole genome shotgun (WGS) entry which is preliminary data.</text>
</comment>
<protein>
    <submittedName>
        <fullName evidence="3">Uncharacterized conserved protein, DUF58 family, contains vWF domain</fullName>
    </submittedName>
</protein>
<dbReference type="RefSeq" id="WP_026420006.1">
    <property type="nucleotide sequence ID" value="NZ_AUBJ02000001.1"/>
</dbReference>